<name>A0A5P0ZZF6_9LACO</name>
<dbReference type="InterPro" id="IPR036388">
    <property type="entry name" value="WH-like_DNA-bd_sf"/>
</dbReference>
<dbReference type="SUPFAM" id="SSF46785">
    <property type="entry name" value="Winged helix' DNA-binding domain"/>
    <property type="match status" value="1"/>
</dbReference>
<evidence type="ECO:0000313" key="9">
    <source>
        <dbReference type="Proteomes" id="UP000414364"/>
    </source>
</evidence>
<evidence type="ECO:0000259" key="5">
    <source>
        <dbReference type="PROSITE" id="PS50931"/>
    </source>
</evidence>
<dbReference type="EMBL" id="VDFO01000037">
    <property type="protein sequence ID" value="MQS98124.1"/>
    <property type="molecule type" value="Genomic_DNA"/>
</dbReference>
<dbReference type="Gene3D" id="1.10.10.10">
    <property type="entry name" value="Winged helix-like DNA-binding domain superfamily/Winged helix DNA-binding domain"/>
    <property type="match status" value="1"/>
</dbReference>
<evidence type="ECO:0000256" key="1">
    <source>
        <dbReference type="ARBA" id="ARBA00009437"/>
    </source>
</evidence>
<keyword evidence="4" id="KW-0804">Transcription</keyword>
<comment type="similarity">
    <text evidence="1">Belongs to the LysR transcriptional regulatory family.</text>
</comment>
<dbReference type="OrthoDB" id="9778774at2"/>
<accession>A0A5P0ZZF6</accession>
<dbReference type="SUPFAM" id="SSF53850">
    <property type="entry name" value="Periplasmic binding protein-like II"/>
    <property type="match status" value="1"/>
</dbReference>
<dbReference type="Gene3D" id="3.40.190.290">
    <property type="match status" value="1"/>
</dbReference>
<reference evidence="8 9" key="1">
    <citation type="journal article" date="2019" name="Syst. Appl. Microbiol.">
        <title>Polyphasic characterization of two novel Lactobacillus spp. isolated from blown salami packages: Description of Lactobacillus halodurans sp. nov. and Lactobacillus salsicarnum sp. nov.</title>
        <authorList>
            <person name="Schuster J.A."/>
            <person name="Klingl A."/>
            <person name="Vogel R.F."/>
            <person name="Ehrmann M.A."/>
        </authorList>
    </citation>
    <scope>NUCLEOTIDE SEQUENCE [LARGE SCALE GENOMIC DNA]</scope>
    <source>
        <strain evidence="7 8">TMW 1.1920</strain>
        <strain evidence="6 9">TMW 1.2172</strain>
    </source>
</reference>
<feature type="domain" description="HTH lysR-type" evidence="5">
    <location>
        <begin position="1"/>
        <end position="59"/>
    </location>
</feature>
<dbReference type="AlphaFoldDB" id="A0A5P0ZZF6"/>
<dbReference type="CDD" id="cd05466">
    <property type="entry name" value="PBP2_LTTR_substrate"/>
    <property type="match status" value="1"/>
</dbReference>
<dbReference type="InterPro" id="IPR050950">
    <property type="entry name" value="HTH-type_LysR_regulators"/>
</dbReference>
<comment type="caution">
    <text evidence="7">The sequence shown here is derived from an EMBL/GenBank/DDBJ whole genome shotgun (WGS) entry which is preliminary data.</text>
</comment>
<evidence type="ECO:0000256" key="3">
    <source>
        <dbReference type="ARBA" id="ARBA00023125"/>
    </source>
</evidence>
<proteinExistence type="inferred from homology"/>
<dbReference type="InterPro" id="IPR000847">
    <property type="entry name" value="LysR_HTH_N"/>
</dbReference>
<dbReference type="Pfam" id="PF03466">
    <property type="entry name" value="LysR_substrate"/>
    <property type="match status" value="1"/>
</dbReference>
<sequence length="296" mass="34118">MDIKQIKYALEVAKSHNFTEAARNLYLSQPSLSEQVTKLEKELGFKLFLRHKGRPLTITYAGHEFFNQAIRVEKEFEQLKTIKNTFKNEQATFIRIGVLGTFGYTKIQYLINEFRKLYPEIKIEFTIDVSENLIKQFSRNKLDIIFVTKDNHQLFNSQQVKESLISSSPLCLILNKRDPLSINSTISLTQLANQNILLPSYRSGLYKAVHNELKKNNVSINKVGANSQVDVVCQLAKANIAKGFISLEVFKNSKTKDIAAIPITPKINRNIYMIINLQSEYRQVSYLFQTFLNDRL</sequence>
<organism evidence="7 8">
    <name type="scientific">Companilactobacillus halodurans</name>
    <dbReference type="NCBI Taxonomy" id="2584183"/>
    <lineage>
        <taxon>Bacteria</taxon>
        <taxon>Bacillati</taxon>
        <taxon>Bacillota</taxon>
        <taxon>Bacilli</taxon>
        <taxon>Lactobacillales</taxon>
        <taxon>Lactobacillaceae</taxon>
        <taxon>Companilactobacillus</taxon>
    </lineage>
</organism>
<keyword evidence="2" id="KW-0805">Transcription regulation</keyword>
<evidence type="ECO:0000313" key="7">
    <source>
        <dbReference type="EMBL" id="MQS98124.1"/>
    </source>
</evidence>
<dbReference type="PANTHER" id="PTHR30419:SF8">
    <property type="entry name" value="NITROGEN ASSIMILATION TRANSCRIPTIONAL ACTIVATOR-RELATED"/>
    <property type="match status" value="1"/>
</dbReference>
<dbReference type="InterPro" id="IPR036390">
    <property type="entry name" value="WH_DNA-bd_sf"/>
</dbReference>
<evidence type="ECO:0000313" key="6">
    <source>
        <dbReference type="EMBL" id="MQS75309.1"/>
    </source>
</evidence>
<dbReference type="RefSeq" id="WP_153384719.1">
    <property type="nucleotide sequence ID" value="NZ_VDFO01000037.1"/>
</dbReference>
<dbReference type="InterPro" id="IPR005119">
    <property type="entry name" value="LysR_subst-bd"/>
</dbReference>
<evidence type="ECO:0000256" key="4">
    <source>
        <dbReference type="ARBA" id="ARBA00023163"/>
    </source>
</evidence>
<keyword evidence="3" id="KW-0238">DNA-binding</keyword>
<dbReference type="GO" id="GO:0003700">
    <property type="term" value="F:DNA-binding transcription factor activity"/>
    <property type="evidence" value="ECO:0007669"/>
    <property type="project" value="InterPro"/>
</dbReference>
<dbReference type="GO" id="GO:0003677">
    <property type="term" value="F:DNA binding"/>
    <property type="evidence" value="ECO:0007669"/>
    <property type="project" value="UniProtKB-KW"/>
</dbReference>
<dbReference type="PANTHER" id="PTHR30419">
    <property type="entry name" value="HTH-TYPE TRANSCRIPTIONAL REGULATOR YBHD"/>
    <property type="match status" value="1"/>
</dbReference>
<protein>
    <submittedName>
        <fullName evidence="7">LysR family transcriptional regulator</fullName>
    </submittedName>
</protein>
<gene>
    <name evidence="7" type="ORF">FHL05_09545</name>
    <name evidence="6" type="ORF">FHL06_02720</name>
</gene>
<dbReference type="Proteomes" id="UP000371423">
    <property type="component" value="Unassembled WGS sequence"/>
</dbReference>
<keyword evidence="8" id="KW-1185">Reference proteome</keyword>
<evidence type="ECO:0000256" key="2">
    <source>
        <dbReference type="ARBA" id="ARBA00023015"/>
    </source>
</evidence>
<dbReference type="FunFam" id="1.10.10.10:FF:000001">
    <property type="entry name" value="LysR family transcriptional regulator"/>
    <property type="match status" value="1"/>
</dbReference>
<dbReference type="PROSITE" id="PS50931">
    <property type="entry name" value="HTH_LYSR"/>
    <property type="match status" value="1"/>
</dbReference>
<dbReference type="Proteomes" id="UP000414364">
    <property type="component" value="Unassembled WGS sequence"/>
</dbReference>
<dbReference type="GO" id="GO:0005829">
    <property type="term" value="C:cytosol"/>
    <property type="evidence" value="ECO:0007669"/>
    <property type="project" value="TreeGrafter"/>
</dbReference>
<evidence type="ECO:0000313" key="8">
    <source>
        <dbReference type="Proteomes" id="UP000371423"/>
    </source>
</evidence>
<dbReference type="EMBL" id="VDFP01000003">
    <property type="protein sequence ID" value="MQS75309.1"/>
    <property type="molecule type" value="Genomic_DNA"/>
</dbReference>
<dbReference type="PRINTS" id="PR00039">
    <property type="entry name" value="HTHLYSR"/>
</dbReference>
<dbReference type="Pfam" id="PF00126">
    <property type="entry name" value="HTH_1"/>
    <property type="match status" value="1"/>
</dbReference>